<keyword evidence="6" id="KW-0175">Coiled coil</keyword>
<comment type="subcellular location">
    <subcellularLocation>
        <location evidence="1">Nucleus</location>
    </subcellularLocation>
</comment>
<dbReference type="OrthoDB" id="6742202at2759"/>
<keyword evidence="3" id="KW-0238">DNA-binding</keyword>
<dbReference type="GO" id="GO:0010468">
    <property type="term" value="P:regulation of gene expression"/>
    <property type="evidence" value="ECO:0007669"/>
    <property type="project" value="UniProtKB-ARBA"/>
</dbReference>
<evidence type="ECO:0000256" key="6">
    <source>
        <dbReference type="SAM" id="Coils"/>
    </source>
</evidence>
<keyword evidence="9" id="KW-1185">Reference proteome</keyword>
<gene>
    <name evidence="8" type="ORF">CEUTPL_LOCUS11154</name>
</gene>
<dbReference type="EMBL" id="OU892282">
    <property type="protein sequence ID" value="CAH1132656.1"/>
    <property type="molecule type" value="Genomic_DNA"/>
</dbReference>
<name>A0A9P0DEG3_9CUCU</name>
<dbReference type="Proteomes" id="UP001152799">
    <property type="component" value="Chromosome 6"/>
</dbReference>
<keyword evidence="4" id="KW-0804">Transcription</keyword>
<reference evidence="8" key="1">
    <citation type="submission" date="2022-01" db="EMBL/GenBank/DDBJ databases">
        <authorList>
            <person name="King R."/>
        </authorList>
    </citation>
    <scope>NUCLEOTIDE SEQUENCE</scope>
</reference>
<evidence type="ECO:0000313" key="9">
    <source>
        <dbReference type="Proteomes" id="UP001152799"/>
    </source>
</evidence>
<evidence type="ECO:0000256" key="2">
    <source>
        <dbReference type="ARBA" id="ARBA00023015"/>
    </source>
</evidence>
<evidence type="ECO:0000256" key="1">
    <source>
        <dbReference type="ARBA" id="ARBA00004123"/>
    </source>
</evidence>
<dbReference type="GO" id="GO:0005634">
    <property type="term" value="C:nucleus"/>
    <property type="evidence" value="ECO:0007669"/>
    <property type="project" value="UniProtKB-SubCell"/>
</dbReference>
<dbReference type="Gene3D" id="1.10.10.60">
    <property type="entry name" value="Homeodomain-like"/>
    <property type="match status" value="2"/>
</dbReference>
<dbReference type="PANTHER" id="PTHR21654">
    <property type="entry name" value="FI21293P1"/>
    <property type="match status" value="1"/>
</dbReference>
<protein>
    <recommendedName>
        <fullName evidence="7">Myb-like domain-containing protein</fullName>
    </recommendedName>
</protein>
<evidence type="ECO:0000313" key="8">
    <source>
        <dbReference type="EMBL" id="CAH1132656.1"/>
    </source>
</evidence>
<feature type="domain" description="Myb-like" evidence="7">
    <location>
        <begin position="85"/>
        <end position="141"/>
    </location>
</feature>
<accession>A0A9P0DEG3</accession>
<dbReference type="AlphaFoldDB" id="A0A9P0DEG3"/>
<organism evidence="8 9">
    <name type="scientific">Ceutorhynchus assimilis</name>
    <name type="common">cabbage seed weevil</name>
    <dbReference type="NCBI Taxonomy" id="467358"/>
    <lineage>
        <taxon>Eukaryota</taxon>
        <taxon>Metazoa</taxon>
        <taxon>Ecdysozoa</taxon>
        <taxon>Arthropoda</taxon>
        <taxon>Hexapoda</taxon>
        <taxon>Insecta</taxon>
        <taxon>Pterygota</taxon>
        <taxon>Neoptera</taxon>
        <taxon>Endopterygota</taxon>
        <taxon>Coleoptera</taxon>
        <taxon>Polyphaga</taxon>
        <taxon>Cucujiformia</taxon>
        <taxon>Curculionidae</taxon>
        <taxon>Ceutorhynchinae</taxon>
        <taxon>Ceutorhynchus</taxon>
    </lineage>
</organism>
<dbReference type="GO" id="GO:0003677">
    <property type="term" value="F:DNA binding"/>
    <property type="evidence" value="ECO:0007669"/>
    <property type="project" value="UniProtKB-KW"/>
</dbReference>
<evidence type="ECO:0000256" key="4">
    <source>
        <dbReference type="ARBA" id="ARBA00023163"/>
    </source>
</evidence>
<evidence type="ECO:0000256" key="5">
    <source>
        <dbReference type="ARBA" id="ARBA00023242"/>
    </source>
</evidence>
<dbReference type="Pfam" id="PF13837">
    <property type="entry name" value="Myb_DNA-bind_4"/>
    <property type="match status" value="2"/>
</dbReference>
<dbReference type="PROSITE" id="PS50090">
    <property type="entry name" value="MYB_LIKE"/>
    <property type="match status" value="1"/>
</dbReference>
<keyword evidence="5" id="KW-0539">Nucleus</keyword>
<evidence type="ECO:0000256" key="3">
    <source>
        <dbReference type="ARBA" id="ARBA00023125"/>
    </source>
</evidence>
<sequence length="387" mass="46240">MKIRKMNVAKVEYIYEDENGTEYRAEEATLEDEDLDHHGTEEIQEVMIIEQQEESYSEQEAAKLLHEVTEERDPDCKRRDTHHCWGIQQSLKLIAAITKYRDELACATNRKDVWRKIHRDLLDQGLTVTIQECQNKWKNLIRSYKECTKMKNKDNMRFRYYKEMCDYFAGEKFLHTDHDYNNSRLTLMPLLSSGGTGASSSKVVPTVTFPPICFTDRQFMEYTNMKRDEYMARQKRHDEEMNLRRQELEVQKKKLEVMKKSAMANLQGTKNVNFDFPCRWPDEATSLLISIIRRRKYEIADRDQQKKPALWNEIMQEMVDNGYQVTIKEIKSKWRNLIRTYNLRLKNTRQKGFKFKFFNDIMEFFKETASLGMDPDLFEVSEGYTME</sequence>
<dbReference type="PANTHER" id="PTHR21654:SF84">
    <property type="entry name" value="SI:DKEY-66I24.7"/>
    <property type="match status" value="1"/>
</dbReference>
<dbReference type="InterPro" id="IPR001005">
    <property type="entry name" value="SANT/Myb"/>
</dbReference>
<evidence type="ECO:0000259" key="7">
    <source>
        <dbReference type="PROSITE" id="PS50090"/>
    </source>
</evidence>
<proteinExistence type="predicted"/>
<dbReference type="InterPro" id="IPR044822">
    <property type="entry name" value="Myb_DNA-bind_4"/>
</dbReference>
<keyword evidence="2" id="KW-0805">Transcription regulation</keyword>
<feature type="coiled-coil region" evidence="6">
    <location>
        <begin position="236"/>
        <end position="265"/>
    </location>
</feature>